<dbReference type="AlphaFoldDB" id="K6UJ29"/>
<dbReference type="Proteomes" id="UP000006319">
    <property type="component" value="Chromosome 6"/>
</dbReference>
<protein>
    <submittedName>
        <fullName evidence="2">Uncharacterized protein</fullName>
    </submittedName>
</protein>
<reference evidence="2 3" key="1">
    <citation type="journal article" date="2012" name="Nat. Genet.">
        <title>Plasmodium cynomolgi genome sequences provide insight into Plasmodium vivax and the monkey malaria clade.</title>
        <authorList>
            <person name="Tachibana S."/>
            <person name="Sullivan S.A."/>
            <person name="Kawai S."/>
            <person name="Nakamura S."/>
            <person name="Kim H.R."/>
            <person name="Goto N."/>
            <person name="Arisue N."/>
            <person name="Palacpac N.M.Q."/>
            <person name="Honma H."/>
            <person name="Yagi M."/>
            <person name="Tougan T."/>
            <person name="Katakai Y."/>
            <person name="Kaneko O."/>
            <person name="Mita T."/>
            <person name="Kita K."/>
            <person name="Yasutomi Y."/>
            <person name="Sutton P.L."/>
            <person name="Shakhbatyan R."/>
            <person name="Horii T."/>
            <person name="Yasunaga T."/>
            <person name="Barnwell J.W."/>
            <person name="Escalante A.A."/>
            <person name="Carlton J.M."/>
            <person name="Tanabe K."/>
        </authorList>
    </citation>
    <scope>NUCLEOTIDE SEQUENCE [LARGE SCALE GENOMIC DNA]</scope>
    <source>
        <strain evidence="2 3">B</strain>
    </source>
</reference>
<proteinExistence type="predicted"/>
<organism evidence="2 3">
    <name type="scientific">Plasmodium cynomolgi (strain B)</name>
    <dbReference type="NCBI Taxonomy" id="1120755"/>
    <lineage>
        <taxon>Eukaryota</taxon>
        <taxon>Sar</taxon>
        <taxon>Alveolata</taxon>
        <taxon>Apicomplexa</taxon>
        <taxon>Aconoidasida</taxon>
        <taxon>Haemosporida</taxon>
        <taxon>Plasmodiidae</taxon>
        <taxon>Plasmodium</taxon>
        <taxon>Plasmodium (Plasmodium)</taxon>
    </lineage>
</organism>
<name>K6UJ29_PLACD</name>
<dbReference type="PhylomeDB" id="K6UJ29"/>
<feature type="compositionally biased region" description="Basic and acidic residues" evidence="1">
    <location>
        <begin position="103"/>
        <end position="120"/>
    </location>
</feature>
<dbReference type="VEuPathDB" id="PlasmoDB:PCYB_062650"/>
<sequence>MNDFVHDDIELKRRAWALHFSERRTNSKFKFAKRGNKKHVTTWVKQKDQTGLFERWVKKTQLNEKYKPEDDQLEQHSNKAKLESHSLLHTQRNFSRRGPKYHPPKELDEKEHQDKFTQHS</sequence>
<feature type="compositionally biased region" description="Basic and acidic residues" evidence="1">
    <location>
        <begin position="64"/>
        <end position="86"/>
    </location>
</feature>
<evidence type="ECO:0000313" key="3">
    <source>
        <dbReference type="Proteomes" id="UP000006319"/>
    </source>
</evidence>
<evidence type="ECO:0000256" key="1">
    <source>
        <dbReference type="SAM" id="MobiDB-lite"/>
    </source>
</evidence>
<gene>
    <name evidence="2" type="ORF">PCYB_062650</name>
</gene>
<dbReference type="eggNOG" id="ENOG502QY1F">
    <property type="taxonomic scope" value="Eukaryota"/>
</dbReference>
<feature type="region of interest" description="Disordered" evidence="1">
    <location>
        <begin position="64"/>
        <end position="120"/>
    </location>
</feature>
<dbReference type="OrthoDB" id="386332at2759"/>
<evidence type="ECO:0000313" key="2">
    <source>
        <dbReference type="EMBL" id="GAB65533.1"/>
    </source>
</evidence>
<keyword evidence="3" id="KW-1185">Reference proteome</keyword>
<dbReference type="GeneID" id="14691773"/>
<dbReference type="KEGG" id="pcy:PCYB_062650"/>
<dbReference type="EMBL" id="DF157098">
    <property type="protein sequence ID" value="GAB65533.1"/>
    <property type="molecule type" value="Genomic_DNA"/>
</dbReference>
<accession>K6UJ29</accession>
<dbReference type="RefSeq" id="XP_004221480.1">
    <property type="nucleotide sequence ID" value="XM_004221432.1"/>
</dbReference>